<dbReference type="GO" id="GO:0016301">
    <property type="term" value="F:kinase activity"/>
    <property type="evidence" value="ECO:0007669"/>
    <property type="project" value="UniProtKB-KW"/>
</dbReference>
<keyword evidence="5" id="KW-0547">Nucleotide-binding</keyword>
<feature type="transmembrane region" description="Helical" evidence="10">
    <location>
        <begin position="143"/>
        <end position="163"/>
    </location>
</feature>
<feature type="transmembrane region" description="Helical" evidence="10">
    <location>
        <begin position="50"/>
        <end position="67"/>
    </location>
</feature>
<evidence type="ECO:0000256" key="9">
    <source>
        <dbReference type="SAM" id="MobiDB-lite"/>
    </source>
</evidence>
<organism evidence="12 13">
    <name type="scientific">Streptosporangium vulgare</name>
    <dbReference type="NCBI Taxonomy" id="46190"/>
    <lineage>
        <taxon>Bacteria</taxon>
        <taxon>Bacillati</taxon>
        <taxon>Actinomycetota</taxon>
        <taxon>Actinomycetes</taxon>
        <taxon>Streptosporangiales</taxon>
        <taxon>Streptosporangiaceae</taxon>
        <taxon>Streptosporangium</taxon>
    </lineage>
</organism>
<sequence length="463" mass="48948">MDLAVDLTVDDSPFPRHWSRARLVRLDALGAAAYAFTLLLFGMGRLDPAVPGWAEFLVLAGITLPLAVRRLWPLTVFCAVLAMSLVSLVLLGTVHDRFAAAAFALYLVALTRPRPRWEPTIAIGACGAVAVLLLSAVGTPAPAPGVVGPLLVGVALMGGAWVAGRAVRDRRAYTARAAEQLAGRAVAEERLRIAREMHDVVAHSMSLIAVKAGIANHVAAVRPEEAADALRVIETTSRGALAEMRQLLGVLRSDLGSSPDLAPSPGLAGLAALAERASMAGVRVELDVRATGLPEGVELSVYRIVQEALTNVVRHAAPARCRVSVEASGGEVLVEVSDDGPGERLLPGGPGHGLIGMRERVVMYGGSFAAGRRPEGGFGISARIPYDSARVPRDSARVPHERTQVPHERTRVPHREARVPDEGTRPPSRKTRPARVPYGETAPSHGQTAASHGETRPPHGETP</sequence>
<dbReference type="Pfam" id="PF23539">
    <property type="entry name" value="DUF7134"/>
    <property type="match status" value="1"/>
</dbReference>
<dbReference type="EMBL" id="JBHMBS010000017">
    <property type="protein sequence ID" value="MFB9679612.1"/>
    <property type="molecule type" value="Genomic_DNA"/>
</dbReference>
<keyword evidence="4" id="KW-0808">Transferase</keyword>
<keyword evidence="7" id="KW-0067">ATP-binding</keyword>
<dbReference type="InterPro" id="IPR011712">
    <property type="entry name" value="Sig_transdc_His_kin_sub3_dim/P"/>
</dbReference>
<evidence type="ECO:0000256" key="6">
    <source>
        <dbReference type="ARBA" id="ARBA00022777"/>
    </source>
</evidence>
<evidence type="ECO:0000256" key="10">
    <source>
        <dbReference type="SAM" id="Phobius"/>
    </source>
</evidence>
<feature type="transmembrane region" description="Helical" evidence="10">
    <location>
        <begin position="74"/>
        <end position="91"/>
    </location>
</feature>
<comment type="catalytic activity">
    <reaction evidence="1">
        <text>ATP + protein L-histidine = ADP + protein N-phospho-L-histidine.</text>
        <dbReference type="EC" id="2.7.13.3"/>
    </reaction>
</comment>
<feature type="transmembrane region" description="Helical" evidence="10">
    <location>
        <begin position="120"/>
        <end position="137"/>
    </location>
</feature>
<keyword evidence="13" id="KW-1185">Reference proteome</keyword>
<dbReference type="RefSeq" id="WP_386160982.1">
    <property type="nucleotide sequence ID" value="NZ_JBHMBS010000017.1"/>
</dbReference>
<feature type="compositionally biased region" description="Basic and acidic residues" evidence="9">
    <location>
        <begin position="453"/>
        <end position="463"/>
    </location>
</feature>
<dbReference type="Gene3D" id="1.20.5.1930">
    <property type="match status" value="1"/>
</dbReference>
<evidence type="ECO:0000256" key="5">
    <source>
        <dbReference type="ARBA" id="ARBA00022741"/>
    </source>
</evidence>
<dbReference type="Pfam" id="PF02518">
    <property type="entry name" value="HATPase_c"/>
    <property type="match status" value="1"/>
</dbReference>
<dbReference type="PANTHER" id="PTHR24421">
    <property type="entry name" value="NITRATE/NITRITE SENSOR PROTEIN NARX-RELATED"/>
    <property type="match status" value="1"/>
</dbReference>
<gene>
    <name evidence="12" type="ORF">ACFFRH_29365</name>
</gene>
<reference evidence="12 13" key="1">
    <citation type="submission" date="2024-09" db="EMBL/GenBank/DDBJ databases">
        <authorList>
            <person name="Sun Q."/>
            <person name="Mori K."/>
        </authorList>
    </citation>
    <scope>NUCLEOTIDE SEQUENCE [LARGE SCALE GENOMIC DNA]</scope>
    <source>
        <strain evidence="12 13">JCM 3028</strain>
    </source>
</reference>
<evidence type="ECO:0000256" key="2">
    <source>
        <dbReference type="ARBA" id="ARBA00012438"/>
    </source>
</evidence>
<dbReference type="SUPFAM" id="SSF55874">
    <property type="entry name" value="ATPase domain of HSP90 chaperone/DNA topoisomerase II/histidine kinase"/>
    <property type="match status" value="1"/>
</dbReference>
<keyword evidence="10" id="KW-0812">Transmembrane</keyword>
<dbReference type="InterPro" id="IPR003594">
    <property type="entry name" value="HATPase_dom"/>
</dbReference>
<dbReference type="InterPro" id="IPR036890">
    <property type="entry name" value="HATPase_C_sf"/>
</dbReference>
<feature type="transmembrane region" description="Helical" evidence="10">
    <location>
        <begin position="26"/>
        <end position="44"/>
    </location>
</feature>
<proteinExistence type="predicted"/>
<evidence type="ECO:0000313" key="12">
    <source>
        <dbReference type="EMBL" id="MFB9679612.1"/>
    </source>
</evidence>
<dbReference type="Proteomes" id="UP001589610">
    <property type="component" value="Unassembled WGS sequence"/>
</dbReference>
<evidence type="ECO:0000256" key="7">
    <source>
        <dbReference type="ARBA" id="ARBA00022840"/>
    </source>
</evidence>
<keyword evidence="10" id="KW-1133">Transmembrane helix</keyword>
<dbReference type="Pfam" id="PF07730">
    <property type="entry name" value="HisKA_3"/>
    <property type="match status" value="1"/>
</dbReference>
<keyword evidence="3" id="KW-0597">Phosphoprotein</keyword>
<feature type="compositionally biased region" description="Basic and acidic residues" evidence="9">
    <location>
        <begin position="391"/>
        <end position="424"/>
    </location>
</feature>
<evidence type="ECO:0000256" key="8">
    <source>
        <dbReference type="ARBA" id="ARBA00023012"/>
    </source>
</evidence>
<dbReference type="Gene3D" id="3.30.565.10">
    <property type="entry name" value="Histidine kinase-like ATPase, C-terminal domain"/>
    <property type="match status" value="1"/>
</dbReference>
<keyword evidence="8" id="KW-0902">Two-component regulatory system</keyword>
<dbReference type="InterPro" id="IPR050482">
    <property type="entry name" value="Sensor_HK_TwoCompSys"/>
</dbReference>
<feature type="region of interest" description="Disordered" evidence="9">
    <location>
        <begin position="391"/>
        <end position="463"/>
    </location>
</feature>
<dbReference type="CDD" id="cd16917">
    <property type="entry name" value="HATPase_UhpB-NarQ-NarX-like"/>
    <property type="match status" value="1"/>
</dbReference>
<evidence type="ECO:0000256" key="3">
    <source>
        <dbReference type="ARBA" id="ARBA00022553"/>
    </source>
</evidence>
<evidence type="ECO:0000259" key="11">
    <source>
        <dbReference type="SMART" id="SM00387"/>
    </source>
</evidence>
<comment type="caution">
    <text evidence="12">The sequence shown here is derived from an EMBL/GenBank/DDBJ whole genome shotgun (WGS) entry which is preliminary data.</text>
</comment>
<evidence type="ECO:0000256" key="4">
    <source>
        <dbReference type="ARBA" id="ARBA00022679"/>
    </source>
</evidence>
<dbReference type="EC" id="2.7.13.3" evidence="2"/>
<dbReference type="PANTHER" id="PTHR24421:SF10">
    <property type="entry name" value="NITRATE_NITRITE SENSOR PROTEIN NARQ"/>
    <property type="match status" value="1"/>
</dbReference>
<protein>
    <recommendedName>
        <fullName evidence="2">histidine kinase</fullName>
        <ecNumber evidence="2">2.7.13.3</ecNumber>
    </recommendedName>
</protein>
<accession>A0ABV5TKG6</accession>
<feature type="domain" description="Histidine kinase/HSP90-like ATPase" evidence="11">
    <location>
        <begin position="296"/>
        <end position="388"/>
    </location>
</feature>
<evidence type="ECO:0000313" key="13">
    <source>
        <dbReference type="Proteomes" id="UP001589610"/>
    </source>
</evidence>
<dbReference type="SMART" id="SM00387">
    <property type="entry name" value="HATPase_c"/>
    <property type="match status" value="1"/>
</dbReference>
<dbReference type="InterPro" id="IPR055558">
    <property type="entry name" value="DUF7134"/>
</dbReference>
<keyword evidence="6 12" id="KW-0418">Kinase</keyword>
<evidence type="ECO:0000256" key="1">
    <source>
        <dbReference type="ARBA" id="ARBA00000085"/>
    </source>
</evidence>
<keyword evidence="10" id="KW-0472">Membrane</keyword>
<name>A0ABV5TKG6_9ACTN</name>